<keyword evidence="3" id="KW-0998">Cell outer membrane</keyword>
<feature type="transmembrane region" description="Helical" evidence="5">
    <location>
        <begin position="15"/>
        <end position="33"/>
    </location>
</feature>
<dbReference type="SUPFAM" id="SSF48452">
    <property type="entry name" value="TPR-like"/>
    <property type="match status" value="1"/>
</dbReference>
<dbReference type="InterPro" id="IPR006665">
    <property type="entry name" value="OmpA-like"/>
</dbReference>
<dbReference type="Pfam" id="PF00691">
    <property type="entry name" value="OmpA"/>
    <property type="match status" value="1"/>
</dbReference>
<evidence type="ECO:0000313" key="8">
    <source>
        <dbReference type="Proteomes" id="UP000219048"/>
    </source>
</evidence>
<evidence type="ECO:0000313" key="7">
    <source>
        <dbReference type="EMBL" id="SNZ01005.1"/>
    </source>
</evidence>
<dbReference type="Gene3D" id="3.30.1330.60">
    <property type="entry name" value="OmpA-like domain"/>
    <property type="match status" value="1"/>
</dbReference>
<evidence type="ECO:0000256" key="1">
    <source>
        <dbReference type="ARBA" id="ARBA00004442"/>
    </source>
</evidence>
<evidence type="ECO:0000256" key="4">
    <source>
        <dbReference type="PROSITE-ProRule" id="PRU00473"/>
    </source>
</evidence>
<dbReference type="SUPFAM" id="SSF103088">
    <property type="entry name" value="OmpA-like"/>
    <property type="match status" value="1"/>
</dbReference>
<evidence type="ECO:0000256" key="5">
    <source>
        <dbReference type="SAM" id="Phobius"/>
    </source>
</evidence>
<dbReference type="SUPFAM" id="SSF82171">
    <property type="entry name" value="DPP6 N-terminal domain-like"/>
    <property type="match status" value="1"/>
</dbReference>
<dbReference type="PANTHER" id="PTHR30329">
    <property type="entry name" value="STATOR ELEMENT OF FLAGELLAR MOTOR COMPLEX"/>
    <property type="match status" value="1"/>
</dbReference>
<accession>A0A285MUZ5</accession>
<reference evidence="8" key="1">
    <citation type="submission" date="2017-09" db="EMBL/GenBank/DDBJ databases">
        <authorList>
            <person name="Varghese N."/>
            <person name="Submissions S."/>
        </authorList>
    </citation>
    <scope>NUCLEOTIDE SEQUENCE [LARGE SCALE GENOMIC DNA]</scope>
    <source>
        <strain evidence="8">DSM 25885</strain>
    </source>
</reference>
<dbReference type="InterPro" id="IPR050330">
    <property type="entry name" value="Bact_OuterMem_StrucFunc"/>
</dbReference>
<feature type="domain" description="OmpA-like" evidence="6">
    <location>
        <begin position="531"/>
        <end position="653"/>
    </location>
</feature>
<name>A0A285MUZ5_9FLAO</name>
<evidence type="ECO:0000256" key="3">
    <source>
        <dbReference type="ARBA" id="ARBA00023237"/>
    </source>
</evidence>
<protein>
    <submittedName>
        <fullName evidence="7">Outer membrane protein OmpA</fullName>
    </submittedName>
</protein>
<dbReference type="CDD" id="cd07185">
    <property type="entry name" value="OmpA_C-like"/>
    <property type="match status" value="1"/>
</dbReference>
<keyword evidence="5" id="KW-1133">Transmembrane helix</keyword>
<proteinExistence type="predicted"/>
<dbReference type="PRINTS" id="PR01021">
    <property type="entry name" value="OMPADOMAIN"/>
</dbReference>
<dbReference type="AlphaFoldDB" id="A0A285MUZ5"/>
<sequence>MTPQDFSSMAQVKNIYTTLLFSILGIVVCFAQGKRSKGDDFFFQYEYQKAINAYKAELTEGTLTEQQFLNLADAYFKTSSFEKASKAYVELYKKDNSLLGNYHLNMMLQSLSKASDKEKMNAFLTTMSSSFPKEFMENIEFNTQLLESSTASNDLDFQIFNLTGNSPQSDFSPSFYKEQLLFSSGRSLDKKNRYSPAGEGYLNIYGANVQNDGQISVVAPFLEIPSSNYHKATPYYSEALKGIFYVLSNTENGELSFDENGKNALAIGMQRKDGQFQLLLKDLSTSFYYPFYDEKNGKLYFSANFEDGYGGTDIYYVHTNNGQIMSAPINLGPRINSAGNEIASFIFENSFYFSSDVFYGLGGMDVYKSNMEDDTFSIPVNLGKGINSSEDDFGLIMRNEGDGLLGYFSSNRPGGKGKDDIYGFKVDKKPGLKTFTIKGKVVKSYRKSDFIDKAAVRLLDANGTLLAETYSDDKGNYRLEIPWQKELVLESTKEKCSKYLKRFTEDELEGIESLDHDVKVSLYDDLVEEKEGQKVVKLKKFFFGRSKTSLTPEIKAELDKVVAFVKGFPSAQLRIETYTDSRGGSSTNFKLTQSRSDVIKRYLIQSGVPASNILYSIGYGEDKILNNCTNGVFCLEMLHQQNQRSLIVVLNDNVLFN</sequence>
<comment type="subcellular location">
    <subcellularLocation>
        <location evidence="1">Cell outer membrane</location>
    </subcellularLocation>
</comment>
<dbReference type="InterPro" id="IPR036737">
    <property type="entry name" value="OmpA-like_sf"/>
</dbReference>
<dbReference type="InterPro" id="IPR011990">
    <property type="entry name" value="TPR-like_helical_dom_sf"/>
</dbReference>
<dbReference type="PROSITE" id="PS51123">
    <property type="entry name" value="OMPA_2"/>
    <property type="match status" value="1"/>
</dbReference>
<dbReference type="PANTHER" id="PTHR30329:SF21">
    <property type="entry name" value="LIPOPROTEIN YIAD-RELATED"/>
    <property type="match status" value="1"/>
</dbReference>
<gene>
    <name evidence="7" type="ORF">SAMN06265377_2835</name>
</gene>
<keyword evidence="8" id="KW-1185">Reference proteome</keyword>
<dbReference type="Proteomes" id="UP000219048">
    <property type="component" value="Unassembled WGS sequence"/>
</dbReference>
<organism evidence="7 8">
    <name type="scientific">Flagellimonas pacifica</name>
    <dbReference type="NCBI Taxonomy" id="1247520"/>
    <lineage>
        <taxon>Bacteria</taxon>
        <taxon>Pseudomonadati</taxon>
        <taxon>Bacteroidota</taxon>
        <taxon>Flavobacteriia</taxon>
        <taxon>Flavobacteriales</taxon>
        <taxon>Flavobacteriaceae</taxon>
        <taxon>Flagellimonas</taxon>
    </lineage>
</organism>
<dbReference type="GO" id="GO:0009279">
    <property type="term" value="C:cell outer membrane"/>
    <property type="evidence" value="ECO:0007669"/>
    <property type="project" value="UniProtKB-SubCell"/>
</dbReference>
<dbReference type="EMBL" id="OBEH01000004">
    <property type="protein sequence ID" value="SNZ01005.1"/>
    <property type="molecule type" value="Genomic_DNA"/>
</dbReference>
<dbReference type="InterPro" id="IPR006664">
    <property type="entry name" value="OMP_bac"/>
</dbReference>
<evidence type="ECO:0000259" key="6">
    <source>
        <dbReference type="PROSITE" id="PS51123"/>
    </source>
</evidence>
<evidence type="ECO:0000256" key="2">
    <source>
        <dbReference type="ARBA" id="ARBA00023136"/>
    </source>
</evidence>
<keyword evidence="2 4" id="KW-0472">Membrane</keyword>
<keyword evidence="5" id="KW-0812">Transmembrane</keyword>